<dbReference type="GO" id="GO:0003723">
    <property type="term" value="F:RNA binding"/>
    <property type="evidence" value="ECO:0007669"/>
    <property type="project" value="UniProtKB-UniRule"/>
</dbReference>
<evidence type="ECO:0000256" key="1">
    <source>
        <dbReference type="PROSITE-ProRule" id="PRU00117"/>
    </source>
</evidence>
<dbReference type="SMART" id="SM00322">
    <property type="entry name" value="KH"/>
    <property type="match status" value="5"/>
</dbReference>
<dbReference type="Pfam" id="PF00013">
    <property type="entry name" value="KH_1"/>
    <property type="match status" value="1"/>
</dbReference>
<dbReference type="Pfam" id="PF14611">
    <property type="entry name" value="KH_SLS1_1"/>
    <property type="match status" value="1"/>
</dbReference>
<dbReference type="STRING" id="478820.A0A196SDC8"/>
<organism evidence="4 5">
    <name type="scientific">Blastocystis sp. subtype 1 (strain ATCC 50177 / NandII)</name>
    <dbReference type="NCBI Taxonomy" id="478820"/>
    <lineage>
        <taxon>Eukaryota</taxon>
        <taxon>Sar</taxon>
        <taxon>Stramenopiles</taxon>
        <taxon>Bigyra</taxon>
        <taxon>Opalozoa</taxon>
        <taxon>Opalinata</taxon>
        <taxon>Blastocystidae</taxon>
        <taxon>Blastocystis</taxon>
    </lineage>
</organism>
<dbReference type="InterPro" id="IPR004088">
    <property type="entry name" value="KH_dom_type_1"/>
</dbReference>
<feature type="coiled-coil region" evidence="2">
    <location>
        <begin position="373"/>
        <end position="400"/>
    </location>
</feature>
<dbReference type="InterPro" id="IPR036612">
    <property type="entry name" value="KH_dom_type_1_sf"/>
</dbReference>
<dbReference type="EMBL" id="LXWW01000182">
    <property type="protein sequence ID" value="OAO15060.1"/>
    <property type="molecule type" value="Genomic_DNA"/>
</dbReference>
<feature type="domain" description="K Homology" evidence="3">
    <location>
        <begin position="461"/>
        <end position="524"/>
    </location>
</feature>
<dbReference type="AlphaFoldDB" id="A0A196SDC8"/>
<gene>
    <name evidence="4" type="ORF">AV274_3233</name>
</gene>
<feature type="domain" description="K Homology" evidence="3">
    <location>
        <begin position="395"/>
        <end position="460"/>
    </location>
</feature>
<feature type="domain" description="K Homology" evidence="3">
    <location>
        <begin position="525"/>
        <end position="590"/>
    </location>
</feature>
<sequence>MKEKNDVLNTLKELNANIQSAIAKCPKRESGSVENLTARIEEMENEIETSSLSVKEEKELRRKIQEQKKRLDSVKTYANAQREIDLLKKSREEKEKEMKDLNKQIDDIFETIYVSEAILRIKEITGRQLPETLLKKQEMPIPPAMIGRIVGKNAATLHGLEEQFKVHIGSRREGVYVISGEEANVVACGQEMSDMLEETQTEVPLQEAQFFALMDHQARYLHQVEEGCHVHLRIAKDKVTVRGGKRAVARAERALADLFRKTTTVEITPFVKTLLVANKMQRFGELRAACPAYLRLGEGLKSIEVLGTAADQRESAATVREFVATHVEVSEERAAGEDLLNFLLENKGARIMKAERDSGAQLHLDRKKKCVVMSGLKEQVEKAKEVLDALEAELEAAMVKVPVTAVQVEVLMENKAAMLVRLREALHCMVEIDRAQKVVKVVAPEEDMAKAKEEVEKALAGIVEARIAIPARVGGVFVGTKGKRISSVRSQFHVALELEKEELCVGGAAENVAAATAAIEAWVKEHTVKELRAAPELAFPCLVGMKGATRRELEKELKVEIHVEEDGCVWVLGEASLCEAAMAKLAALLDAYTRENAVVEVPEKAFRNASELHASAV</sequence>
<keyword evidence="1" id="KW-0694">RNA-binding</keyword>
<dbReference type="PANTHER" id="PTHR23159">
    <property type="entry name" value="CENTROSOMAL PROTEIN 2"/>
    <property type="match status" value="1"/>
</dbReference>
<evidence type="ECO:0000313" key="4">
    <source>
        <dbReference type="EMBL" id="OAO15060.1"/>
    </source>
</evidence>
<feature type="coiled-coil region" evidence="2">
    <location>
        <begin position="4"/>
        <end position="111"/>
    </location>
</feature>
<feature type="domain" description="K Homology" evidence="3">
    <location>
        <begin position="133"/>
        <end position="197"/>
    </location>
</feature>
<dbReference type="Proteomes" id="UP000078348">
    <property type="component" value="Unassembled WGS sequence"/>
</dbReference>
<dbReference type="PROSITE" id="PS50084">
    <property type="entry name" value="KH_TYPE_1"/>
    <property type="match status" value="2"/>
</dbReference>
<dbReference type="GO" id="GO:0005743">
    <property type="term" value="C:mitochondrial inner membrane"/>
    <property type="evidence" value="ECO:0007669"/>
    <property type="project" value="InterPro"/>
</dbReference>
<dbReference type="InterPro" id="IPR032741">
    <property type="entry name" value="Sls1_KH-1"/>
</dbReference>
<dbReference type="InterPro" id="IPR004087">
    <property type="entry name" value="KH_dom"/>
</dbReference>
<feature type="non-terminal residue" evidence="4">
    <location>
        <position position="617"/>
    </location>
</feature>
<keyword evidence="2" id="KW-0175">Coiled coil</keyword>
<comment type="caution">
    <text evidence="4">The sequence shown here is derived from an EMBL/GenBank/DDBJ whole genome shotgun (WGS) entry which is preliminary data.</text>
</comment>
<accession>A0A196SDC8</accession>
<proteinExistence type="predicted"/>
<keyword evidence="5" id="KW-1185">Reference proteome</keyword>
<evidence type="ECO:0000256" key="2">
    <source>
        <dbReference type="SAM" id="Coils"/>
    </source>
</evidence>
<protein>
    <recommendedName>
        <fullName evidence="3">K Homology domain-containing protein</fullName>
    </recommendedName>
</protein>
<name>A0A196SDC8_BLAHN</name>
<evidence type="ECO:0000259" key="3">
    <source>
        <dbReference type="SMART" id="SM00322"/>
    </source>
</evidence>
<evidence type="ECO:0000313" key="5">
    <source>
        <dbReference type="Proteomes" id="UP000078348"/>
    </source>
</evidence>
<feature type="domain" description="K Homology" evidence="3">
    <location>
        <begin position="321"/>
        <end position="392"/>
    </location>
</feature>
<dbReference type="Gene3D" id="3.30.1370.10">
    <property type="entry name" value="K Homology domain, type 1"/>
    <property type="match status" value="2"/>
</dbReference>
<dbReference type="PANTHER" id="PTHR23159:SF31">
    <property type="entry name" value="CENTROSOME-ASSOCIATED PROTEIN CEP250 ISOFORM X1"/>
    <property type="match status" value="1"/>
</dbReference>
<reference evidence="4 5" key="1">
    <citation type="submission" date="2016-05" db="EMBL/GenBank/DDBJ databases">
        <title>Nuclear genome of Blastocystis sp. subtype 1 NandII.</title>
        <authorList>
            <person name="Gentekaki E."/>
            <person name="Curtis B."/>
            <person name="Stairs C."/>
            <person name="Eme L."/>
            <person name="Herman E."/>
            <person name="Klimes V."/>
            <person name="Arias M.C."/>
            <person name="Elias M."/>
            <person name="Hilliou F."/>
            <person name="Klute M."/>
            <person name="Malik S.-B."/>
            <person name="Pightling A."/>
            <person name="Rachubinski R."/>
            <person name="Salas D."/>
            <person name="Schlacht A."/>
            <person name="Suga H."/>
            <person name="Archibald J."/>
            <person name="Ball S.G."/>
            <person name="Clark G."/>
            <person name="Dacks J."/>
            <person name="Van Der Giezen M."/>
            <person name="Tsaousis A."/>
            <person name="Roger A."/>
        </authorList>
    </citation>
    <scope>NUCLEOTIDE SEQUENCE [LARGE SCALE GENOMIC DNA]</scope>
    <source>
        <strain evidence="5">ATCC 50177 / NandII</strain>
    </source>
</reference>
<dbReference type="SUPFAM" id="SSF54791">
    <property type="entry name" value="Eukaryotic type KH-domain (KH-domain type I)"/>
    <property type="match status" value="3"/>
</dbReference>